<dbReference type="RefSeq" id="WP_277862192.1">
    <property type="nucleotide sequence ID" value="NZ_JARRAG010000002.1"/>
</dbReference>
<dbReference type="Proteomes" id="UP001216907">
    <property type="component" value="Unassembled WGS sequence"/>
</dbReference>
<dbReference type="SUPFAM" id="SSF56349">
    <property type="entry name" value="DNA breaking-rejoining enzymes"/>
    <property type="match status" value="1"/>
</dbReference>
<dbReference type="Gene3D" id="1.10.443.10">
    <property type="entry name" value="Intergrase catalytic core"/>
    <property type="match status" value="1"/>
</dbReference>
<organism evidence="2 3">
    <name type="scientific">Paludisphaera mucosa</name>
    <dbReference type="NCBI Taxonomy" id="3030827"/>
    <lineage>
        <taxon>Bacteria</taxon>
        <taxon>Pseudomonadati</taxon>
        <taxon>Planctomycetota</taxon>
        <taxon>Planctomycetia</taxon>
        <taxon>Isosphaerales</taxon>
        <taxon>Isosphaeraceae</taxon>
        <taxon>Paludisphaera</taxon>
    </lineage>
</organism>
<keyword evidence="1" id="KW-0233">DNA recombination</keyword>
<reference evidence="2 3" key="1">
    <citation type="submission" date="2023-03" db="EMBL/GenBank/DDBJ databases">
        <title>Paludisphaera mucosa sp. nov. a novel planctomycete from northern fen.</title>
        <authorList>
            <person name="Ivanova A."/>
        </authorList>
    </citation>
    <scope>NUCLEOTIDE SEQUENCE [LARGE SCALE GENOMIC DNA]</scope>
    <source>
        <strain evidence="2 3">Pla2</strain>
    </source>
</reference>
<evidence type="ECO:0000256" key="1">
    <source>
        <dbReference type="ARBA" id="ARBA00023172"/>
    </source>
</evidence>
<name>A0ABT6FE59_9BACT</name>
<evidence type="ECO:0000313" key="3">
    <source>
        <dbReference type="Proteomes" id="UP001216907"/>
    </source>
</evidence>
<dbReference type="InterPro" id="IPR013762">
    <property type="entry name" value="Integrase-like_cat_sf"/>
</dbReference>
<protein>
    <submittedName>
        <fullName evidence="2">Tyrosine-type recombinase/integrase</fullName>
    </submittedName>
</protein>
<dbReference type="EMBL" id="JARRAG010000002">
    <property type="protein sequence ID" value="MDG3005866.1"/>
    <property type="molecule type" value="Genomic_DNA"/>
</dbReference>
<accession>A0ABT6FE59</accession>
<sequence>MTLAMDLDREFAVGLRASLFDAQVTGNGRAGALPRSMSVRQVHNVLATLRGMLAWALRPDVRTLPAEFVNPLGPDVVGRKPAKDPLRAVKLPQELRIRRVEAMDAWQLCHLAPSLVLPMRPDEATGLLIADVDFERRRLRFGTRLGGRDFNKGRQSFEVPFPAELEPVLRACVAGRGAGPLHRGRGVFEGLASPGPNVLEDGEIETTYKATLAAAGRGTVLTEQDAKAAFRRLLRTMGGASCDRLSREFGGLLRGLGIVRGVRFYDARAAVTTEMNRSGVPGLELRNLTGHAPGDVLNAYVTLDPDGAMAAYFRAIGPLLSAIDSRGRLLLGPRDAAP</sequence>
<dbReference type="InterPro" id="IPR011010">
    <property type="entry name" value="DNA_brk_join_enz"/>
</dbReference>
<gene>
    <name evidence="2" type="ORF">PZE19_18935</name>
</gene>
<evidence type="ECO:0000313" key="2">
    <source>
        <dbReference type="EMBL" id="MDG3005866.1"/>
    </source>
</evidence>
<keyword evidence="3" id="KW-1185">Reference proteome</keyword>
<comment type="caution">
    <text evidence="2">The sequence shown here is derived from an EMBL/GenBank/DDBJ whole genome shotgun (WGS) entry which is preliminary data.</text>
</comment>
<proteinExistence type="predicted"/>